<dbReference type="SMART" id="SM00481">
    <property type="entry name" value="POLIIIAc"/>
    <property type="match status" value="1"/>
</dbReference>
<dbReference type="Gene3D" id="3.20.20.140">
    <property type="entry name" value="Metal-dependent hydrolases"/>
    <property type="match status" value="1"/>
</dbReference>
<name>A0A084JR05_9FIRM</name>
<protein>
    <submittedName>
        <fullName evidence="2">Histidinol phosphatase</fullName>
    </submittedName>
</protein>
<dbReference type="PANTHER" id="PTHR42924:SF3">
    <property type="entry name" value="POLYMERASE_HISTIDINOL PHOSPHATASE N-TERMINAL DOMAIN-CONTAINING PROTEIN"/>
    <property type="match status" value="1"/>
</dbReference>
<dbReference type="EMBL" id="JPME01000005">
    <property type="protein sequence ID" value="KEZ91389.1"/>
    <property type="molecule type" value="Genomic_DNA"/>
</dbReference>
<accession>A0A084JR05</accession>
<dbReference type="SUPFAM" id="SSF89550">
    <property type="entry name" value="PHP domain-like"/>
    <property type="match status" value="1"/>
</dbReference>
<comment type="caution">
    <text evidence="2">The sequence shown here is derived from an EMBL/GenBank/DDBJ whole genome shotgun (WGS) entry which is preliminary data.</text>
</comment>
<dbReference type="RefSeq" id="WP_038277982.1">
    <property type="nucleotide sequence ID" value="NZ_JPME01000005.1"/>
</dbReference>
<dbReference type="AlphaFoldDB" id="A0A084JR05"/>
<dbReference type="GO" id="GO:0004534">
    <property type="term" value="F:5'-3' RNA exonuclease activity"/>
    <property type="evidence" value="ECO:0007669"/>
    <property type="project" value="TreeGrafter"/>
</dbReference>
<proteinExistence type="predicted"/>
<dbReference type="InterPro" id="IPR052018">
    <property type="entry name" value="PHP_domain"/>
</dbReference>
<feature type="domain" description="Polymerase/histidinol phosphatase N-terminal" evidence="1">
    <location>
        <begin position="5"/>
        <end position="71"/>
    </location>
</feature>
<keyword evidence="3" id="KW-1185">Reference proteome</keyword>
<dbReference type="Gene3D" id="1.10.150.650">
    <property type="match status" value="1"/>
</dbReference>
<dbReference type="PANTHER" id="PTHR42924">
    <property type="entry name" value="EXONUCLEASE"/>
    <property type="match status" value="1"/>
</dbReference>
<dbReference type="InterPro" id="IPR003141">
    <property type="entry name" value="Pol/His_phosphatase_N"/>
</dbReference>
<dbReference type="InterPro" id="IPR004013">
    <property type="entry name" value="PHP_dom"/>
</dbReference>
<gene>
    <name evidence="2" type="ORF">IO98_03710</name>
</gene>
<evidence type="ECO:0000313" key="2">
    <source>
        <dbReference type="EMBL" id="KEZ91389.1"/>
    </source>
</evidence>
<dbReference type="InterPro" id="IPR016195">
    <property type="entry name" value="Pol/histidinol_Pase-like"/>
</dbReference>
<dbReference type="OrthoDB" id="9804333at2"/>
<dbReference type="Pfam" id="PF02811">
    <property type="entry name" value="PHP"/>
    <property type="match status" value="1"/>
</dbReference>
<dbReference type="GO" id="GO:0035312">
    <property type="term" value="F:5'-3' DNA exonuclease activity"/>
    <property type="evidence" value="ECO:0007669"/>
    <property type="project" value="TreeGrafter"/>
</dbReference>
<organism evidence="2 3">
    <name type="scientific">Lacrimispora celerecrescens</name>
    <dbReference type="NCBI Taxonomy" id="29354"/>
    <lineage>
        <taxon>Bacteria</taxon>
        <taxon>Bacillati</taxon>
        <taxon>Bacillota</taxon>
        <taxon>Clostridia</taxon>
        <taxon>Lachnospirales</taxon>
        <taxon>Lachnospiraceae</taxon>
        <taxon>Lacrimispora</taxon>
    </lineage>
</organism>
<dbReference type="CDD" id="cd07438">
    <property type="entry name" value="PHP_HisPPase_AMP"/>
    <property type="match status" value="1"/>
</dbReference>
<evidence type="ECO:0000313" key="3">
    <source>
        <dbReference type="Proteomes" id="UP000028525"/>
    </source>
</evidence>
<evidence type="ECO:0000259" key="1">
    <source>
        <dbReference type="SMART" id="SM00481"/>
    </source>
</evidence>
<reference evidence="2 3" key="1">
    <citation type="submission" date="2014-07" db="EMBL/GenBank/DDBJ databases">
        <title>Draft genome of Clostridium celerecrescens 152B isolated from sediments associated with methane hydrate from Krishna Godavari basin.</title>
        <authorList>
            <person name="Honkalas V.S."/>
            <person name="Dabir A.P."/>
            <person name="Arora P."/>
            <person name="Dhakephalkar P.K."/>
        </authorList>
    </citation>
    <scope>NUCLEOTIDE SEQUENCE [LARGE SCALE GENOMIC DNA]</scope>
    <source>
        <strain evidence="2 3">152B</strain>
    </source>
</reference>
<sequence length="299" mass="33485">MANQLDLHMHSNISNDGEYTPSQLMQLCQQHGLKTVALADHNSVRGIAEAQRSANELGLEFIRAIELDCQFEGVNLHLLGYGIDPTLSEFEKNEMDILKKEQDASSKLIELVQDLGIHFEIEKVLDLAIEGVVTGEMIAEAALADLRNQNNPLLEPYRKNGKRSDNPYVNFYWDFCSQGKPAYVPIQFMGLNEAIQLIRKARGLAVLAHPGINIGQNQKILEGIVACGIDGLEVYSSYHDENMVAYYNEQADKFHLLKTIGSDFHGKTKPAIKLGSMSCQEEIDINHQFKRKLSEVSIN</sequence>
<dbReference type="Proteomes" id="UP000028525">
    <property type="component" value="Unassembled WGS sequence"/>
</dbReference>